<reference evidence="3 4" key="1">
    <citation type="submission" date="2018-12" db="EMBL/GenBank/DDBJ databases">
        <title>Sequencing of bacterial isolates from soil warming experiment in Harvard Forest, Massachusetts, USA.</title>
        <authorList>
            <person name="Deangelis K."/>
        </authorList>
    </citation>
    <scope>NUCLEOTIDE SEQUENCE [LARGE SCALE GENOMIC DNA]</scope>
    <source>
        <strain evidence="3 4">EB153</strain>
    </source>
</reference>
<dbReference type="Pfam" id="PF07883">
    <property type="entry name" value="Cupin_2"/>
    <property type="match status" value="1"/>
</dbReference>
<dbReference type="SUPFAM" id="SSF47413">
    <property type="entry name" value="lambda repressor-like DNA-binding domains"/>
    <property type="match status" value="1"/>
</dbReference>
<dbReference type="GO" id="GO:0003700">
    <property type="term" value="F:DNA-binding transcription factor activity"/>
    <property type="evidence" value="ECO:0007669"/>
    <property type="project" value="TreeGrafter"/>
</dbReference>
<dbReference type="GO" id="GO:0003677">
    <property type="term" value="F:DNA binding"/>
    <property type="evidence" value="ECO:0007669"/>
    <property type="project" value="UniProtKB-KW"/>
</dbReference>
<evidence type="ECO:0000256" key="1">
    <source>
        <dbReference type="ARBA" id="ARBA00023125"/>
    </source>
</evidence>
<sequence length="269" mass="29828">MSKTDGLAHVRAHVEMAPIPSGAMAQKVAHPLFDAGNLQVDGGVVEEFISEKHIGARIKALRLKKSMGLVELGRHTGLSASFLSQLETGRVVPTLRNLARIAMVFSKDLNYFFEPEPTTLFRVHRRKDRVRLPQTGANDPSYFFESLGYLVPDRQLDPYFAEFLPGKVGQEARAHQHIGCEFLYVLTGVLEVRHGEGSYRLEAGDAVYFDANTIHSYVCCGDKPATAVIVTLQHPLMVSRDGKHRGVTAAMLRPVSEKGLPQKGQQRMH</sequence>
<comment type="caution">
    <text evidence="3">The sequence shown here is derived from an EMBL/GenBank/DDBJ whole genome shotgun (WGS) entry which is preliminary data.</text>
</comment>
<dbReference type="InterPro" id="IPR010982">
    <property type="entry name" value="Lambda_DNA-bd_dom_sf"/>
</dbReference>
<dbReference type="Pfam" id="PF13560">
    <property type="entry name" value="HTH_31"/>
    <property type="match status" value="1"/>
</dbReference>
<evidence type="ECO:0000313" key="3">
    <source>
        <dbReference type="EMBL" id="RSL16826.1"/>
    </source>
</evidence>
<dbReference type="CDD" id="cd00093">
    <property type="entry name" value="HTH_XRE"/>
    <property type="match status" value="1"/>
</dbReference>
<proteinExistence type="predicted"/>
<dbReference type="InterPro" id="IPR013096">
    <property type="entry name" value="Cupin_2"/>
</dbReference>
<dbReference type="CDD" id="cd02209">
    <property type="entry name" value="cupin_XRE_C"/>
    <property type="match status" value="1"/>
</dbReference>
<evidence type="ECO:0000313" key="4">
    <source>
        <dbReference type="Proteomes" id="UP000269669"/>
    </source>
</evidence>
<dbReference type="InterPro" id="IPR001387">
    <property type="entry name" value="Cro/C1-type_HTH"/>
</dbReference>
<dbReference type="InterPro" id="IPR011051">
    <property type="entry name" value="RmlC_Cupin_sf"/>
</dbReference>
<dbReference type="SUPFAM" id="SSF51182">
    <property type="entry name" value="RmlC-like cupins"/>
    <property type="match status" value="1"/>
</dbReference>
<dbReference type="PROSITE" id="PS50943">
    <property type="entry name" value="HTH_CROC1"/>
    <property type="match status" value="1"/>
</dbReference>
<dbReference type="AlphaFoldDB" id="A0A428MIY7"/>
<dbReference type="InterPro" id="IPR050807">
    <property type="entry name" value="TransReg_Diox_bact_type"/>
</dbReference>
<dbReference type="SMART" id="SM00530">
    <property type="entry name" value="HTH_XRE"/>
    <property type="match status" value="1"/>
</dbReference>
<dbReference type="PANTHER" id="PTHR46797:SF19">
    <property type="entry name" value="BLL2473 PROTEIN"/>
    <property type="match status" value="1"/>
</dbReference>
<organism evidence="3 4">
    <name type="scientific">Edaphobacter aggregans</name>
    <dbReference type="NCBI Taxonomy" id="570835"/>
    <lineage>
        <taxon>Bacteria</taxon>
        <taxon>Pseudomonadati</taxon>
        <taxon>Acidobacteriota</taxon>
        <taxon>Terriglobia</taxon>
        <taxon>Terriglobales</taxon>
        <taxon>Acidobacteriaceae</taxon>
        <taxon>Edaphobacter</taxon>
    </lineage>
</organism>
<name>A0A428MIY7_9BACT</name>
<evidence type="ECO:0000259" key="2">
    <source>
        <dbReference type="PROSITE" id="PS50943"/>
    </source>
</evidence>
<dbReference type="RefSeq" id="WP_409513303.1">
    <property type="nucleotide sequence ID" value="NZ_RSDW01000001.1"/>
</dbReference>
<dbReference type="Gene3D" id="2.60.120.10">
    <property type="entry name" value="Jelly Rolls"/>
    <property type="match status" value="1"/>
</dbReference>
<accession>A0A428MIY7</accession>
<dbReference type="GO" id="GO:0005829">
    <property type="term" value="C:cytosol"/>
    <property type="evidence" value="ECO:0007669"/>
    <property type="project" value="TreeGrafter"/>
</dbReference>
<dbReference type="Gene3D" id="1.10.260.40">
    <property type="entry name" value="lambda repressor-like DNA-binding domains"/>
    <property type="match status" value="1"/>
</dbReference>
<keyword evidence="4" id="KW-1185">Reference proteome</keyword>
<keyword evidence="1" id="KW-0238">DNA-binding</keyword>
<gene>
    <name evidence="3" type="ORF">EDE15_2351</name>
</gene>
<protein>
    <submittedName>
        <fullName evidence="3">Helix-turn-helix protein</fullName>
    </submittedName>
</protein>
<dbReference type="Proteomes" id="UP000269669">
    <property type="component" value="Unassembled WGS sequence"/>
</dbReference>
<dbReference type="EMBL" id="RSDW01000001">
    <property type="protein sequence ID" value="RSL16826.1"/>
    <property type="molecule type" value="Genomic_DNA"/>
</dbReference>
<feature type="domain" description="HTH cro/C1-type" evidence="2">
    <location>
        <begin position="58"/>
        <end position="112"/>
    </location>
</feature>
<dbReference type="PANTHER" id="PTHR46797">
    <property type="entry name" value="HTH-TYPE TRANSCRIPTIONAL REGULATOR"/>
    <property type="match status" value="1"/>
</dbReference>
<dbReference type="InterPro" id="IPR014710">
    <property type="entry name" value="RmlC-like_jellyroll"/>
</dbReference>